<dbReference type="OrthoDB" id="7449018at2"/>
<protein>
    <submittedName>
        <fullName evidence="2">DUF2141 domain-containing protein</fullName>
    </submittedName>
</protein>
<comment type="caution">
    <text evidence="2">The sequence shown here is derived from an EMBL/GenBank/DDBJ whole genome shotgun (WGS) entry which is preliminary data.</text>
</comment>
<organism evidence="2 3">
    <name type="scientific">Alteriqipengyuania halimionae</name>
    <dbReference type="NCBI Taxonomy" id="1926630"/>
    <lineage>
        <taxon>Bacteria</taxon>
        <taxon>Pseudomonadati</taxon>
        <taxon>Pseudomonadota</taxon>
        <taxon>Alphaproteobacteria</taxon>
        <taxon>Sphingomonadales</taxon>
        <taxon>Erythrobacteraceae</taxon>
        <taxon>Alteriqipengyuania</taxon>
    </lineage>
</organism>
<sequence>MLLKSTAITTALIGAIATSPALAGDVEIVLDEVRGEAGTLYVSLQTEEQFLKEEGIVGEIIDDPQAGTVTVRFTDVPEGAYSFTAWHDIDRDGQFTMGSRGPLDGWAMVGGAQLRGEPVFAEQSFTVGQGTARVRETMIYPAQER</sequence>
<feature type="chain" id="PRO_5026186139" evidence="1">
    <location>
        <begin position="24"/>
        <end position="145"/>
    </location>
</feature>
<dbReference type="RefSeq" id="WP_160617492.1">
    <property type="nucleotide sequence ID" value="NZ_WTYR01000001.1"/>
</dbReference>
<dbReference type="Proteomes" id="UP000429229">
    <property type="component" value="Unassembled WGS sequence"/>
</dbReference>
<proteinExistence type="predicted"/>
<keyword evidence="1" id="KW-0732">Signal</keyword>
<feature type="signal peptide" evidence="1">
    <location>
        <begin position="1"/>
        <end position="23"/>
    </location>
</feature>
<name>A0A6I4U8V7_9SPHN</name>
<dbReference type="InterPro" id="IPR018673">
    <property type="entry name" value="DUF2141"/>
</dbReference>
<evidence type="ECO:0000313" key="3">
    <source>
        <dbReference type="Proteomes" id="UP000429229"/>
    </source>
</evidence>
<dbReference type="Pfam" id="PF09912">
    <property type="entry name" value="DUF2141"/>
    <property type="match status" value="1"/>
</dbReference>
<dbReference type="AlphaFoldDB" id="A0A6I4U8V7"/>
<reference evidence="2 3" key="1">
    <citation type="submission" date="2019-12" db="EMBL/GenBank/DDBJ databases">
        <title>Genomic-based taxomic classification of the family Erythrobacteraceae.</title>
        <authorList>
            <person name="Xu L."/>
        </authorList>
    </citation>
    <scope>NUCLEOTIDE SEQUENCE [LARGE SCALE GENOMIC DNA]</scope>
    <source>
        <strain evidence="2 3">LMG 29519</strain>
    </source>
</reference>
<keyword evidence="3" id="KW-1185">Reference proteome</keyword>
<accession>A0A6I4U8V7</accession>
<evidence type="ECO:0000256" key="1">
    <source>
        <dbReference type="SAM" id="SignalP"/>
    </source>
</evidence>
<dbReference type="EMBL" id="WTYR01000001">
    <property type="protein sequence ID" value="MXP10932.1"/>
    <property type="molecule type" value="Genomic_DNA"/>
</dbReference>
<gene>
    <name evidence="2" type="ORF">GRI68_12150</name>
</gene>
<evidence type="ECO:0000313" key="2">
    <source>
        <dbReference type="EMBL" id="MXP10932.1"/>
    </source>
</evidence>